<reference evidence="1" key="1">
    <citation type="submission" date="2022-10" db="EMBL/GenBank/DDBJ databases">
        <title>Genome sequence of Actinomyces israelii ATCC 10048.</title>
        <authorList>
            <person name="Watt R.M."/>
            <person name="Tong W.M."/>
        </authorList>
    </citation>
    <scope>NUCLEOTIDE SEQUENCE</scope>
    <source>
        <strain evidence="1">ATCC 10048</strain>
    </source>
</reference>
<organism evidence="1 2">
    <name type="scientific">Actinomyces israelii</name>
    <dbReference type="NCBI Taxonomy" id="1659"/>
    <lineage>
        <taxon>Bacteria</taxon>
        <taxon>Bacillati</taxon>
        <taxon>Actinomycetota</taxon>
        <taxon>Actinomycetes</taxon>
        <taxon>Actinomycetales</taxon>
        <taxon>Actinomycetaceae</taxon>
        <taxon>Actinomyces</taxon>
    </lineage>
</organism>
<gene>
    <name evidence="1" type="ORF">OHJ16_13080</name>
</gene>
<name>A0ABT4IB62_9ACTO</name>
<evidence type="ECO:0000313" key="1">
    <source>
        <dbReference type="EMBL" id="MCZ0858973.1"/>
    </source>
</evidence>
<dbReference type="RefSeq" id="WP_268918292.1">
    <property type="nucleotide sequence ID" value="NZ_JAPTMY010000035.1"/>
</dbReference>
<accession>A0ABT4IB62</accession>
<dbReference type="EMBL" id="JAPTMY010000035">
    <property type="protein sequence ID" value="MCZ0858973.1"/>
    <property type="molecule type" value="Genomic_DNA"/>
</dbReference>
<keyword evidence="2" id="KW-1185">Reference proteome</keyword>
<sequence>MSLSSSECPEVGVVSAERPLRSGWERVRAHDPELVDRWTQRPGRSGRPARGEGVPVAVLRKQLLPLLLAGEFPDPSALLNKSGYRSLNHDEARRLEEGIAVGAPRIVAALRLVEALDEAAGRSWLWRECFSDRSRQWRNRKFVARARKGLAAGQSLPSTREEADTLLEEILERESVRPTLDMARRLLDEPEIAADLADRLRRSWRPACDGVVGPRAAAARALGRQLRELVGLPFQAMDVAGRETDLPEMTERWRAMRASAGGADEPADRLLRDRTGALGLTRDAEASSMSAPVRLRGKSESRAPLDWSFEERVASALRRLPEDYRTTGLPDDLRGEAARCAHWMGLGRPDDRLVLLLAAVVVEEAQRLGWRRRGAIGRPERRTLVDWLIAAHGRVERMVATASSESVLYDARWRGRVVGVDSLVDLRGQPDAGHRVETRLLGEIGRTAWRRLHRREYVGDPGGQDLTSFSRDLARWMRDAARFLVERQRRDGERVGGPAVAGDAADALMRGLYSPAEQHSGLGRRALGAYLVALRRCRDVDEPAEEDRGALAAARRGIGEMLRRWRREGVMRAAGAELTVSAVVAVLERADGAGDAGGAGEGAEQ</sequence>
<proteinExistence type="predicted"/>
<dbReference type="Proteomes" id="UP001072034">
    <property type="component" value="Unassembled WGS sequence"/>
</dbReference>
<evidence type="ECO:0000313" key="2">
    <source>
        <dbReference type="Proteomes" id="UP001072034"/>
    </source>
</evidence>
<comment type="caution">
    <text evidence="1">The sequence shown here is derived from an EMBL/GenBank/DDBJ whole genome shotgun (WGS) entry which is preliminary data.</text>
</comment>
<protein>
    <submittedName>
        <fullName evidence="1">Uncharacterized protein</fullName>
    </submittedName>
</protein>